<organism evidence="3">
    <name type="scientific">Leptosphaeria maculans (strain JN3 / isolate v23.1.3 / race Av1-4-5-6-7-8)</name>
    <name type="common">Blackleg fungus</name>
    <name type="synonym">Phoma lingam</name>
    <dbReference type="NCBI Taxonomy" id="985895"/>
    <lineage>
        <taxon>Eukaryota</taxon>
        <taxon>Fungi</taxon>
        <taxon>Dikarya</taxon>
        <taxon>Ascomycota</taxon>
        <taxon>Pezizomycotina</taxon>
        <taxon>Dothideomycetes</taxon>
        <taxon>Pleosporomycetidae</taxon>
        <taxon>Pleosporales</taxon>
        <taxon>Pleosporineae</taxon>
        <taxon>Leptosphaeriaceae</taxon>
        <taxon>Plenodomus</taxon>
        <taxon>Plenodomus lingam/Leptosphaeria maculans species complex</taxon>
    </lineage>
</organism>
<dbReference type="EMBL" id="FP929138">
    <property type="protein sequence ID" value="CBY01142.1"/>
    <property type="molecule type" value="Genomic_DNA"/>
</dbReference>
<evidence type="ECO:0000256" key="1">
    <source>
        <dbReference type="SAM" id="MobiDB-lite"/>
    </source>
</evidence>
<dbReference type="VEuPathDB" id="FungiDB:LEMA_P022720.1"/>
<dbReference type="InParanoid" id="E5ABV1"/>
<evidence type="ECO:0000313" key="2">
    <source>
        <dbReference type="EMBL" id="CBY01142.1"/>
    </source>
</evidence>
<feature type="compositionally biased region" description="Polar residues" evidence="1">
    <location>
        <begin position="300"/>
        <end position="317"/>
    </location>
</feature>
<dbReference type="AlphaFoldDB" id="E5ABV1"/>
<feature type="compositionally biased region" description="Polar residues" evidence="1">
    <location>
        <begin position="354"/>
        <end position="365"/>
    </location>
</feature>
<evidence type="ECO:0000313" key="3">
    <source>
        <dbReference type="Proteomes" id="UP000002668"/>
    </source>
</evidence>
<dbReference type="Proteomes" id="UP000002668">
    <property type="component" value="Genome"/>
</dbReference>
<accession>E5ABV1</accession>
<feature type="compositionally biased region" description="Low complexity" evidence="1">
    <location>
        <begin position="154"/>
        <end position="175"/>
    </location>
</feature>
<gene>
    <name evidence="2" type="ORF">LEMA_P022720.1</name>
</gene>
<name>E5ABV1_LEPMJ</name>
<sequence>MAPLRSRAGAQRRYDNRSRIDPIPPPMPVSLVNSNIGTVSACSRFPERPTRWRERDITVGRFVYTGLWSLTVHKDAAYQLDAEQAVAKQPAVKSPMNVRPPVQQAAVACLSVEQQIDERPALRSSGPEQFTEQSNEQQKEDQSSEQQEEEQPTKEQSTQVQPVTEQVAEAAAQVQSFKKRSTQKRSIEKQSSQADQSKKHRADERPAEKQAAVQPEATSISSLPWNHRETERQQLHESSEHPPPPQPSVIRSSLGQQSSPHPSFIQSTMSSFYEGRIPLQNPENAERERRRKRMLVKSPGLSQRETNQNSETIQQPTGDECKHPYAVKRSFSSLNIDSTQSPIPRKREGVGFSYSDSPWQSFNSDVDTEAKPEEDQGPYRVAALSRPASKPAVDEVQSPFLVSGLKPSSTLPPRTSINEAIDPQLSLSFSSFSSTASTIADDYNDMVVMREVGSFYVSKPQRALPCTVATREDTIRLKAQAKLLFDKYAESSDIQAALMRRLERMVLVAQEQSDHSNEEVQTLLSHALKIRDFLLRTQEERVETGELRRLVVHEAEWVKWLVEACRTGVMHMRTSDCNCRPEWVDAK</sequence>
<proteinExistence type="predicted"/>
<dbReference type="eggNOG" id="ENOG502RH73">
    <property type="taxonomic scope" value="Eukaryota"/>
</dbReference>
<feature type="compositionally biased region" description="Polar residues" evidence="1">
    <location>
        <begin position="249"/>
        <end position="271"/>
    </location>
</feature>
<dbReference type="HOGENOM" id="CLU_464650_0_0_1"/>
<reference evidence="3" key="1">
    <citation type="journal article" date="2011" name="Nat. Commun.">
        <title>Effector diversification within compartments of the Leptosphaeria maculans genome affected by Repeat-Induced Point mutations.</title>
        <authorList>
            <person name="Rouxel T."/>
            <person name="Grandaubert J."/>
            <person name="Hane J.K."/>
            <person name="Hoede C."/>
            <person name="van de Wouw A.P."/>
            <person name="Couloux A."/>
            <person name="Dominguez V."/>
            <person name="Anthouard V."/>
            <person name="Bally P."/>
            <person name="Bourras S."/>
            <person name="Cozijnsen A.J."/>
            <person name="Ciuffetti L.M."/>
            <person name="Degrave A."/>
            <person name="Dilmaghani A."/>
            <person name="Duret L."/>
            <person name="Fudal I."/>
            <person name="Goodwin S.B."/>
            <person name="Gout L."/>
            <person name="Glaser N."/>
            <person name="Linglin J."/>
            <person name="Kema G.H.J."/>
            <person name="Lapalu N."/>
            <person name="Lawrence C.B."/>
            <person name="May K."/>
            <person name="Meyer M."/>
            <person name="Ollivier B."/>
            <person name="Poulain J."/>
            <person name="Schoch C.L."/>
            <person name="Simon A."/>
            <person name="Spatafora J.W."/>
            <person name="Stachowiak A."/>
            <person name="Turgeon B.G."/>
            <person name="Tyler B.M."/>
            <person name="Vincent D."/>
            <person name="Weissenbach J."/>
            <person name="Amselem J."/>
            <person name="Quesneville H."/>
            <person name="Oliver R.P."/>
            <person name="Wincker P."/>
            <person name="Balesdent M.-H."/>
            <person name="Howlett B.J."/>
        </authorList>
    </citation>
    <scope>NUCLEOTIDE SEQUENCE [LARGE SCALE GENOMIC DNA]</scope>
    <source>
        <strain evidence="3">JN3 / isolate v23.1.3 / race Av1-4-5-6-7-8</strain>
    </source>
</reference>
<dbReference type="OrthoDB" id="3753493at2759"/>
<feature type="region of interest" description="Disordered" evidence="1">
    <location>
        <begin position="1"/>
        <end position="26"/>
    </location>
</feature>
<protein>
    <submittedName>
        <fullName evidence="2">Predicted protein</fullName>
    </submittedName>
</protein>
<feature type="region of interest" description="Disordered" evidence="1">
    <location>
        <begin position="119"/>
        <end position="324"/>
    </location>
</feature>
<feature type="region of interest" description="Disordered" evidence="1">
    <location>
        <begin position="336"/>
        <end position="375"/>
    </location>
</feature>
<keyword evidence="3" id="KW-1185">Reference proteome</keyword>
<feature type="compositionally biased region" description="Basic and acidic residues" evidence="1">
    <location>
        <begin position="226"/>
        <end position="240"/>
    </location>
</feature>